<dbReference type="GO" id="GO:0005739">
    <property type="term" value="C:mitochondrion"/>
    <property type="evidence" value="ECO:0007669"/>
    <property type="project" value="UniProtKB-SubCell"/>
</dbReference>
<dbReference type="PANTHER" id="PTHR48182:SF2">
    <property type="entry name" value="PROTEIN SERAC1"/>
    <property type="match status" value="1"/>
</dbReference>
<evidence type="ECO:0000256" key="1">
    <source>
        <dbReference type="ARBA" id="ARBA00004173"/>
    </source>
</evidence>
<evidence type="ECO:0000313" key="8">
    <source>
        <dbReference type="Proteomes" id="UP001301958"/>
    </source>
</evidence>
<proteinExistence type="predicted"/>
<dbReference type="AlphaFoldDB" id="A0AAN6YRT6"/>
<gene>
    <name evidence="7" type="ORF">QBC38DRAFT_503573</name>
</gene>
<dbReference type="Gene3D" id="3.40.50.1820">
    <property type="entry name" value="alpha/beta hydrolase"/>
    <property type="match status" value="1"/>
</dbReference>
<keyword evidence="8" id="KW-1185">Reference proteome</keyword>
<dbReference type="InterPro" id="IPR052374">
    <property type="entry name" value="SERAC1"/>
</dbReference>
<dbReference type="InterPro" id="IPR029058">
    <property type="entry name" value="AB_hydrolase_fold"/>
</dbReference>
<evidence type="ECO:0000313" key="7">
    <source>
        <dbReference type="EMBL" id="KAK4222931.1"/>
    </source>
</evidence>
<protein>
    <recommendedName>
        <fullName evidence="9">DUF676 domain-containing protein</fullName>
    </recommendedName>
</protein>
<dbReference type="SUPFAM" id="SSF53474">
    <property type="entry name" value="alpha/beta-Hydrolases"/>
    <property type="match status" value="1"/>
</dbReference>
<evidence type="ECO:0000256" key="6">
    <source>
        <dbReference type="ARBA" id="ARBA00023136"/>
    </source>
</evidence>
<evidence type="ECO:0000256" key="4">
    <source>
        <dbReference type="ARBA" id="ARBA00022824"/>
    </source>
</evidence>
<keyword evidence="4" id="KW-0256">Endoplasmic reticulum</keyword>
<sequence>MRGRVFLQQLYPESDRPVLGTPNIDIVLIHGVNGDAIKTWEYKSKTGDTILWPQQLLPQQFPLARVFSFGYNGDLYHNNSIAGIRDLAKTLLSSINIERQKVDPKRPVIFVAHCLGGMIVKQALHTAHYERDFNGIANATKGIFFFGTPHIASSKDQWHHVAKAYSSLDKPSIWFTRSRLMKALQKDSDELMDMMDKFRHMLMKDGSQRWAIGNWYELNPMPGAKAVIVDPTAAQLDALDDETQRAVDADHVGMVRFESKDNRTFGELCIEVRKLVPGEISAPEVDVEISTTDISGGKIHAKGKIKVTDLEYSPAIPRTPGYVVEEEEEEAEERGRQGYLLEGQKVETSAKEFIGRLRTTKVPVAAGR</sequence>
<dbReference type="GO" id="GO:0005783">
    <property type="term" value="C:endoplasmic reticulum"/>
    <property type="evidence" value="ECO:0007669"/>
    <property type="project" value="UniProtKB-SubCell"/>
</dbReference>
<keyword evidence="6" id="KW-0472">Membrane</keyword>
<keyword evidence="5" id="KW-0496">Mitochondrion</keyword>
<reference evidence="7" key="1">
    <citation type="journal article" date="2023" name="Mol. Phylogenet. Evol.">
        <title>Genome-scale phylogeny and comparative genomics of the fungal order Sordariales.</title>
        <authorList>
            <person name="Hensen N."/>
            <person name="Bonometti L."/>
            <person name="Westerberg I."/>
            <person name="Brannstrom I.O."/>
            <person name="Guillou S."/>
            <person name="Cros-Aarteil S."/>
            <person name="Calhoun S."/>
            <person name="Haridas S."/>
            <person name="Kuo A."/>
            <person name="Mondo S."/>
            <person name="Pangilinan J."/>
            <person name="Riley R."/>
            <person name="LaButti K."/>
            <person name="Andreopoulos B."/>
            <person name="Lipzen A."/>
            <person name="Chen C."/>
            <person name="Yan M."/>
            <person name="Daum C."/>
            <person name="Ng V."/>
            <person name="Clum A."/>
            <person name="Steindorff A."/>
            <person name="Ohm R.A."/>
            <person name="Martin F."/>
            <person name="Silar P."/>
            <person name="Natvig D.O."/>
            <person name="Lalanne C."/>
            <person name="Gautier V."/>
            <person name="Ament-Velasquez S.L."/>
            <person name="Kruys A."/>
            <person name="Hutchinson M.I."/>
            <person name="Powell A.J."/>
            <person name="Barry K."/>
            <person name="Miller A.N."/>
            <person name="Grigoriev I.V."/>
            <person name="Debuchy R."/>
            <person name="Gladieux P."/>
            <person name="Hiltunen Thoren M."/>
            <person name="Johannesson H."/>
        </authorList>
    </citation>
    <scope>NUCLEOTIDE SEQUENCE</scope>
    <source>
        <strain evidence="7">CBS 990.96</strain>
    </source>
</reference>
<organism evidence="7 8">
    <name type="scientific">Podospora fimiseda</name>
    <dbReference type="NCBI Taxonomy" id="252190"/>
    <lineage>
        <taxon>Eukaryota</taxon>
        <taxon>Fungi</taxon>
        <taxon>Dikarya</taxon>
        <taxon>Ascomycota</taxon>
        <taxon>Pezizomycotina</taxon>
        <taxon>Sordariomycetes</taxon>
        <taxon>Sordariomycetidae</taxon>
        <taxon>Sordariales</taxon>
        <taxon>Podosporaceae</taxon>
        <taxon>Podospora</taxon>
    </lineage>
</organism>
<dbReference type="GO" id="GO:0016020">
    <property type="term" value="C:membrane"/>
    <property type="evidence" value="ECO:0007669"/>
    <property type="project" value="UniProtKB-SubCell"/>
</dbReference>
<comment type="caution">
    <text evidence="7">The sequence shown here is derived from an EMBL/GenBank/DDBJ whole genome shotgun (WGS) entry which is preliminary data.</text>
</comment>
<evidence type="ECO:0008006" key="9">
    <source>
        <dbReference type="Google" id="ProtNLM"/>
    </source>
</evidence>
<evidence type="ECO:0000256" key="3">
    <source>
        <dbReference type="ARBA" id="ARBA00004370"/>
    </source>
</evidence>
<reference evidence="7" key="2">
    <citation type="submission" date="2023-05" db="EMBL/GenBank/DDBJ databases">
        <authorList>
            <consortium name="Lawrence Berkeley National Laboratory"/>
            <person name="Steindorff A."/>
            <person name="Hensen N."/>
            <person name="Bonometti L."/>
            <person name="Westerberg I."/>
            <person name="Brannstrom I.O."/>
            <person name="Guillou S."/>
            <person name="Cros-Aarteil S."/>
            <person name="Calhoun S."/>
            <person name="Haridas S."/>
            <person name="Kuo A."/>
            <person name="Mondo S."/>
            <person name="Pangilinan J."/>
            <person name="Riley R."/>
            <person name="Labutti K."/>
            <person name="Andreopoulos B."/>
            <person name="Lipzen A."/>
            <person name="Chen C."/>
            <person name="Yanf M."/>
            <person name="Daum C."/>
            <person name="Ng V."/>
            <person name="Clum A."/>
            <person name="Ohm R."/>
            <person name="Martin F."/>
            <person name="Silar P."/>
            <person name="Natvig D."/>
            <person name="Lalanne C."/>
            <person name="Gautier V."/>
            <person name="Ament-Velasquez S.L."/>
            <person name="Kruys A."/>
            <person name="Hutchinson M.I."/>
            <person name="Powell A.J."/>
            <person name="Barry K."/>
            <person name="Miller A.N."/>
            <person name="Grigoriev I.V."/>
            <person name="Debuchy R."/>
            <person name="Gladieux P."/>
            <person name="Thoren M.H."/>
            <person name="Johannesson H."/>
        </authorList>
    </citation>
    <scope>NUCLEOTIDE SEQUENCE</scope>
    <source>
        <strain evidence="7">CBS 990.96</strain>
    </source>
</reference>
<evidence type="ECO:0000256" key="5">
    <source>
        <dbReference type="ARBA" id="ARBA00023128"/>
    </source>
</evidence>
<accession>A0AAN6YRT6</accession>
<name>A0AAN6YRT6_9PEZI</name>
<dbReference type="Proteomes" id="UP001301958">
    <property type="component" value="Unassembled WGS sequence"/>
</dbReference>
<comment type="subcellular location">
    <subcellularLocation>
        <location evidence="2">Endoplasmic reticulum</location>
    </subcellularLocation>
    <subcellularLocation>
        <location evidence="3">Membrane</location>
    </subcellularLocation>
    <subcellularLocation>
        <location evidence="1">Mitochondrion</location>
    </subcellularLocation>
</comment>
<dbReference type="PANTHER" id="PTHR48182">
    <property type="entry name" value="PROTEIN SERAC1"/>
    <property type="match status" value="1"/>
</dbReference>
<dbReference type="EMBL" id="MU865447">
    <property type="protein sequence ID" value="KAK4222931.1"/>
    <property type="molecule type" value="Genomic_DNA"/>
</dbReference>
<evidence type="ECO:0000256" key="2">
    <source>
        <dbReference type="ARBA" id="ARBA00004240"/>
    </source>
</evidence>